<evidence type="ECO:0000313" key="2">
    <source>
        <dbReference type="EMBL" id="TCT10199.1"/>
    </source>
</evidence>
<evidence type="ECO:0000259" key="1">
    <source>
        <dbReference type="Pfam" id="PF01494"/>
    </source>
</evidence>
<dbReference type="EMBL" id="SMAJ01000002">
    <property type="protein sequence ID" value="TCT10199.1"/>
    <property type="molecule type" value="Genomic_DNA"/>
</dbReference>
<dbReference type="InterPro" id="IPR002938">
    <property type="entry name" value="FAD-bd"/>
</dbReference>
<dbReference type="PANTHER" id="PTHR42685:SF22">
    <property type="entry name" value="CONDITIONED MEDIUM FACTOR RECEPTOR 1"/>
    <property type="match status" value="1"/>
</dbReference>
<comment type="caution">
    <text evidence="2">The sequence shown here is derived from an EMBL/GenBank/DDBJ whole genome shotgun (WGS) entry which is preliminary data.</text>
</comment>
<keyword evidence="3" id="KW-1185">Reference proteome</keyword>
<dbReference type="AlphaFoldDB" id="A0A4R3MD61"/>
<evidence type="ECO:0000313" key="3">
    <source>
        <dbReference type="Proteomes" id="UP000295525"/>
    </source>
</evidence>
<dbReference type="OrthoDB" id="9795712at2"/>
<dbReference type="InterPro" id="IPR050407">
    <property type="entry name" value="Geranylgeranyl_reductase"/>
</dbReference>
<dbReference type="PRINTS" id="PR00420">
    <property type="entry name" value="RNGMNOXGNASE"/>
</dbReference>
<proteinExistence type="predicted"/>
<protein>
    <submittedName>
        <fullName evidence="2">2-polyprenyl-6-methoxyphenol hydroxylase-like FAD-dependent oxidoreductase</fullName>
    </submittedName>
</protein>
<dbReference type="InterPro" id="IPR036188">
    <property type="entry name" value="FAD/NAD-bd_sf"/>
</dbReference>
<gene>
    <name evidence="2" type="ORF">EDC26_102155</name>
</gene>
<dbReference type="Proteomes" id="UP000295525">
    <property type="component" value="Unassembled WGS sequence"/>
</dbReference>
<name>A0A4R3MD61_9BURK</name>
<organism evidence="2 3">
    <name type="scientific">Paralcaligenes ureilyticus</name>
    <dbReference type="NCBI Taxonomy" id="627131"/>
    <lineage>
        <taxon>Bacteria</taxon>
        <taxon>Pseudomonadati</taxon>
        <taxon>Pseudomonadota</taxon>
        <taxon>Betaproteobacteria</taxon>
        <taxon>Burkholderiales</taxon>
        <taxon>Alcaligenaceae</taxon>
        <taxon>Paralcaligenes</taxon>
    </lineage>
</organism>
<reference evidence="2 3" key="1">
    <citation type="submission" date="2019-03" db="EMBL/GenBank/DDBJ databases">
        <title>Genomic Encyclopedia of Type Strains, Phase IV (KMG-IV): sequencing the most valuable type-strain genomes for metagenomic binning, comparative biology and taxonomic classification.</title>
        <authorList>
            <person name="Goeker M."/>
        </authorList>
    </citation>
    <scope>NUCLEOTIDE SEQUENCE [LARGE SCALE GENOMIC DNA]</scope>
    <source>
        <strain evidence="2 3">DSM 24591</strain>
    </source>
</reference>
<dbReference type="Gene3D" id="3.50.50.60">
    <property type="entry name" value="FAD/NAD(P)-binding domain"/>
    <property type="match status" value="1"/>
</dbReference>
<dbReference type="GO" id="GO:0071949">
    <property type="term" value="F:FAD binding"/>
    <property type="evidence" value="ECO:0007669"/>
    <property type="project" value="InterPro"/>
</dbReference>
<sequence length="426" mass="45904">MDAHYDAVIIGAGPAGSSTAILLARKGWRVALIEKALFPRRKVCGECIAASNMPLLDALGIGHAARDLAGAPLRNVALIFQDRMVRAGLPRFNDRRHPWGYALGRESLDTLLLEQAANAGASVFCPWTALAMEKAPEHMSCTIQEARSRETRILAAPVVIAACGSWETHHRAIHASSGGPDVRTALAGPQSDRHRSDLFAFKANFTSTTLQNGVLPVLSFPGGYGGMVVEGRSIATLAFCVRRDTLAACRQAKRGATAAEAAFAYVMQACREVDLMLAGSERLGPWLSIGPIRPGVRLAKNSGALFMVGNAAGEAHPIIGEGISMAIQGAWLLAEALLAQKPEALRSKEHQDSVQRKYVVAWRRAFLPRIRLAAAFAHIAMRPALMGAMFPILERHPWLLTHAAAWSGKVEGSFLPENKTRYNAES</sequence>
<feature type="domain" description="FAD-binding" evidence="1">
    <location>
        <begin position="5"/>
        <end position="339"/>
    </location>
</feature>
<accession>A0A4R3MD61</accession>
<dbReference type="PANTHER" id="PTHR42685">
    <property type="entry name" value="GERANYLGERANYL DIPHOSPHATE REDUCTASE"/>
    <property type="match status" value="1"/>
</dbReference>
<dbReference type="Pfam" id="PF01494">
    <property type="entry name" value="FAD_binding_3"/>
    <property type="match status" value="1"/>
</dbReference>
<dbReference type="SUPFAM" id="SSF51905">
    <property type="entry name" value="FAD/NAD(P)-binding domain"/>
    <property type="match status" value="1"/>
</dbReference>
<dbReference type="RefSeq" id="WP_132579802.1">
    <property type="nucleotide sequence ID" value="NZ_SMAJ01000002.1"/>
</dbReference>